<dbReference type="Proteomes" id="UP001056978">
    <property type="component" value="Chromosome 12"/>
</dbReference>
<evidence type="ECO:0000313" key="2">
    <source>
        <dbReference type="Proteomes" id="UP001056978"/>
    </source>
</evidence>
<gene>
    <name evidence="1" type="ORF">MKS88_004142</name>
</gene>
<keyword evidence="2" id="KW-1185">Reference proteome</keyword>
<proteinExistence type="predicted"/>
<reference evidence="1" key="1">
    <citation type="submission" date="2022-06" db="EMBL/GenBank/DDBJ databases">
        <title>The First Complete Genome of the Simian Malaria Parasite Plasmodium brasilianum.</title>
        <authorList>
            <person name="Bajic M."/>
            <person name="Ravishankar S."/>
        </authorList>
    </citation>
    <scope>NUCLEOTIDE SEQUENCE</scope>
    <source>
        <strain evidence="1">Bolivian I</strain>
    </source>
</reference>
<sequence>MLNKGNFSSYIYIPVKCNKSVKKKCELCYEVLCKLVEKQFSLCNDKRKNANFYNGKNNSLNKEEISKHVFYQLDNLNLGKNKQNGLEETDFNEPLHITIAGSVHIKKHMIVPFIEKIKEELQNQSCFHLFFKDSVDLYKSQKHTKYFCCYSVKWDQQELHLNSLINKINGVLEKFGLSNNYAKRMCHISLAYTDVNLEFILEKNKLNTKGSFWPDISEIIEEYNSEKHTKSEVRTSTDVHSASNNDVFYIYVSRICVRVGNKLYEIPFKSFHDDLNFLPSDSSYASST</sequence>
<accession>A0ACB9Y608</accession>
<protein>
    <submittedName>
        <fullName evidence="1">U6 snRNA phosphodiesterase</fullName>
    </submittedName>
</protein>
<name>A0ACB9Y608_PLABR</name>
<comment type="caution">
    <text evidence="1">The sequence shown here is derived from an EMBL/GenBank/DDBJ whole genome shotgun (WGS) entry which is preliminary data.</text>
</comment>
<organism evidence="1 2">
    <name type="scientific">Plasmodium brasilianum</name>
    <dbReference type="NCBI Taxonomy" id="5824"/>
    <lineage>
        <taxon>Eukaryota</taxon>
        <taxon>Sar</taxon>
        <taxon>Alveolata</taxon>
        <taxon>Apicomplexa</taxon>
        <taxon>Aconoidasida</taxon>
        <taxon>Haemosporida</taxon>
        <taxon>Plasmodiidae</taxon>
        <taxon>Plasmodium</taxon>
        <taxon>Plasmodium (Plasmodium)</taxon>
    </lineage>
</organism>
<dbReference type="EMBL" id="CM043780">
    <property type="protein sequence ID" value="KAI4836349.1"/>
    <property type="molecule type" value="Genomic_DNA"/>
</dbReference>
<evidence type="ECO:0000313" key="1">
    <source>
        <dbReference type="EMBL" id="KAI4836349.1"/>
    </source>
</evidence>